<dbReference type="Gene3D" id="3.30.420.10">
    <property type="entry name" value="Ribonuclease H-like superfamily/Ribonuclease H"/>
    <property type="match status" value="2"/>
</dbReference>
<dbReference type="EMBL" id="CAJVQA010016758">
    <property type="protein sequence ID" value="CAG8744909.1"/>
    <property type="molecule type" value="Genomic_DNA"/>
</dbReference>
<dbReference type="AlphaFoldDB" id="A0A9N9INM9"/>
<dbReference type="InterPro" id="IPR036397">
    <property type="entry name" value="RNaseH_sf"/>
</dbReference>
<organism evidence="1 2">
    <name type="scientific">Cetraspora pellucida</name>
    <dbReference type="NCBI Taxonomy" id="1433469"/>
    <lineage>
        <taxon>Eukaryota</taxon>
        <taxon>Fungi</taxon>
        <taxon>Fungi incertae sedis</taxon>
        <taxon>Mucoromycota</taxon>
        <taxon>Glomeromycotina</taxon>
        <taxon>Glomeromycetes</taxon>
        <taxon>Diversisporales</taxon>
        <taxon>Gigasporaceae</taxon>
        <taxon>Cetraspora</taxon>
    </lineage>
</organism>
<dbReference type="OrthoDB" id="2499658at2759"/>
<reference evidence="1" key="1">
    <citation type="submission" date="2021-06" db="EMBL/GenBank/DDBJ databases">
        <authorList>
            <person name="Kallberg Y."/>
            <person name="Tangrot J."/>
            <person name="Rosling A."/>
        </authorList>
    </citation>
    <scope>NUCLEOTIDE SEQUENCE</scope>
    <source>
        <strain evidence="1">FL966</strain>
    </source>
</reference>
<accession>A0A9N9INM9</accession>
<name>A0A9N9INM9_9GLOM</name>
<proteinExistence type="predicted"/>
<dbReference type="SUPFAM" id="SSF53098">
    <property type="entry name" value="Ribonuclease H-like"/>
    <property type="match status" value="1"/>
</dbReference>
<evidence type="ECO:0000313" key="1">
    <source>
        <dbReference type="EMBL" id="CAG8744909.1"/>
    </source>
</evidence>
<sequence>MSLIVHNVVDLVSFEKYPDNEYKYIAHLRDHFTWFSWTCPLHTKKASEVAAFLFSVFTVFGPSYILQSNNKSQGSVKSSNKTLKNALSTWMKDNNRRDWSIGLPIVTYAMNIHCFRPTHYTSYELVFGQHPLCYFNMIKKWKQHNVNMEEGLSE</sequence>
<dbReference type="Proteomes" id="UP000789759">
    <property type="component" value="Unassembled WGS sequence"/>
</dbReference>
<keyword evidence="2" id="KW-1185">Reference proteome</keyword>
<evidence type="ECO:0000313" key="2">
    <source>
        <dbReference type="Proteomes" id="UP000789759"/>
    </source>
</evidence>
<dbReference type="InterPro" id="IPR012337">
    <property type="entry name" value="RNaseH-like_sf"/>
</dbReference>
<comment type="caution">
    <text evidence="1">The sequence shown here is derived from an EMBL/GenBank/DDBJ whole genome shotgun (WGS) entry which is preliminary data.</text>
</comment>
<gene>
    <name evidence="1" type="ORF">CPELLU_LOCUS14310</name>
</gene>
<feature type="non-terminal residue" evidence="1">
    <location>
        <position position="154"/>
    </location>
</feature>
<protein>
    <submittedName>
        <fullName evidence="1">12234_t:CDS:1</fullName>
    </submittedName>
</protein>
<dbReference type="GO" id="GO:0003676">
    <property type="term" value="F:nucleic acid binding"/>
    <property type="evidence" value="ECO:0007669"/>
    <property type="project" value="InterPro"/>
</dbReference>